<dbReference type="AlphaFoldDB" id="A0AAV7QMG0"/>
<feature type="compositionally biased region" description="Basic and acidic residues" evidence="1">
    <location>
        <begin position="188"/>
        <end position="198"/>
    </location>
</feature>
<dbReference type="EMBL" id="JANPWB010000010">
    <property type="protein sequence ID" value="KAJ1141225.1"/>
    <property type="molecule type" value="Genomic_DNA"/>
</dbReference>
<feature type="compositionally biased region" description="Basic residues" evidence="1">
    <location>
        <begin position="199"/>
        <end position="211"/>
    </location>
</feature>
<keyword evidence="3" id="KW-1185">Reference proteome</keyword>
<comment type="caution">
    <text evidence="2">The sequence shown here is derived from an EMBL/GenBank/DDBJ whole genome shotgun (WGS) entry which is preliminary data.</text>
</comment>
<sequence length="258" mass="28635">MGGCLCTPVQTFLCVGLCDDGVTGPPRATAGNRQKRNHYGRVPRFPWERVRNEASVLRLPRQPPMTRRLRIGHQAAKRRKLRSRGGEPGRKRGRRTTAATTNRRKKRETATRTSEEDPSGLEAAEPEPRGTAPDRKQGRPAQTDERTSTEPATTLEGRGSTRAGRGPVKQYSTLATSGYRNPRVGLRGRADRSGDGLKLHARRRGPHRNTKRQVARGALIREARPASVPRGTFSVPHMFEVRCCHPEARTASASCKRN</sequence>
<feature type="region of interest" description="Disordered" evidence="1">
    <location>
        <begin position="59"/>
        <end position="211"/>
    </location>
</feature>
<proteinExistence type="predicted"/>
<name>A0AAV7QMG0_PLEWA</name>
<evidence type="ECO:0000256" key="1">
    <source>
        <dbReference type="SAM" id="MobiDB-lite"/>
    </source>
</evidence>
<gene>
    <name evidence="2" type="ORF">NDU88_007560</name>
</gene>
<accession>A0AAV7QMG0</accession>
<evidence type="ECO:0000313" key="3">
    <source>
        <dbReference type="Proteomes" id="UP001066276"/>
    </source>
</evidence>
<dbReference type="Proteomes" id="UP001066276">
    <property type="component" value="Chromosome 6"/>
</dbReference>
<feature type="compositionally biased region" description="Basic and acidic residues" evidence="1">
    <location>
        <begin position="126"/>
        <end position="148"/>
    </location>
</feature>
<feature type="compositionally biased region" description="Basic residues" evidence="1">
    <location>
        <begin position="67"/>
        <end position="83"/>
    </location>
</feature>
<organism evidence="2 3">
    <name type="scientific">Pleurodeles waltl</name>
    <name type="common">Iberian ribbed newt</name>
    <dbReference type="NCBI Taxonomy" id="8319"/>
    <lineage>
        <taxon>Eukaryota</taxon>
        <taxon>Metazoa</taxon>
        <taxon>Chordata</taxon>
        <taxon>Craniata</taxon>
        <taxon>Vertebrata</taxon>
        <taxon>Euteleostomi</taxon>
        <taxon>Amphibia</taxon>
        <taxon>Batrachia</taxon>
        <taxon>Caudata</taxon>
        <taxon>Salamandroidea</taxon>
        <taxon>Salamandridae</taxon>
        <taxon>Pleurodelinae</taxon>
        <taxon>Pleurodeles</taxon>
    </lineage>
</organism>
<protein>
    <submittedName>
        <fullName evidence="2">Uncharacterized protein</fullName>
    </submittedName>
</protein>
<reference evidence="2" key="1">
    <citation type="journal article" date="2022" name="bioRxiv">
        <title>Sequencing and chromosome-scale assembly of the giantPleurodeles waltlgenome.</title>
        <authorList>
            <person name="Brown T."/>
            <person name="Elewa A."/>
            <person name="Iarovenko S."/>
            <person name="Subramanian E."/>
            <person name="Araus A.J."/>
            <person name="Petzold A."/>
            <person name="Susuki M."/>
            <person name="Suzuki K.-i.T."/>
            <person name="Hayashi T."/>
            <person name="Toyoda A."/>
            <person name="Oliveira C."/>
            <person name="Osipova E."/>
            <person name="Leigh N.D."/>
            <person name="Simon A."/>
            <person name="Yun M.H."/>
        </authorList>
    </citation>
    <scope>NUCLEOTIDE SEQUENCE</scope>
    <source>
        <strain evidence="2">20211129_DDA</strain>
        <tissue evidence="2">Liver</tissue>
    </source>
</reference>
<evidence type="ECO:0000313" key="2">
    <source>
        <dbReference type="EMBL" id="KAJ1141225.1"/>
    </source>
</evidence>
<feature type="compositionally biased region" description="Polar residues" evidence="1">
    <location>
        <begin position="170"/>
        <end position="179"/>
    </location>
</feature>